<name>A0ABP8G175_9SPHI</name>
<proteinExistence type="predicted"/>
<evidence type="ECO:0000259" key="1">
    <source>
        <dbReference type="Pfam" id="PF12867"/>
    </source>
</evidence>
<evidence type="ECO:0000313" key="3">
    <source>
        <dbReference type="Proteomes" id="UP001500582"/>
    </source>
</evidence>
<dbReference type="EMBL" id="BAABFT010000002">
    <property type="protein sequence ID" value="GAA4315272.1"/>
    <property type="molecule type" value="Genomic_DNA"/>
</dbReference>
<dbReference type="RefSeq" id="WP_345210086.1">
    <property type="nucleotide sequence ID" value="NZ_BAABFT010000002.1"/>
</dbReference>
<reference evidence="3" key="1">
    <citation type="journal article" date="2019" name="Int. J. Syst. Evol. Microbiol.">
        <title>The Global Catalogue of Microorganisms (GCM) 10K type strain sequencing project: providing services to taxonomists for standard genome sequencing and annotation.</title>
        <authorList>
            <consortium name="The Broad Institute Genomics Platform"/>
            <consortium name="The Broad Institute Genome Sequencing Center for Infectious Disease"/>
            <person name="Wu L."/>
            <person name="Ma J."/>
        </authorList>
    </citation>
    <scope>NUCLEOTIDE SEQUENCE [LARGE SCALE GENOMIC DNA]</scope>
    <source>
        <strain evidence="3">JCM 17705</strain>
    </source>
</reference>
<protein>
    <recommendedName>
        <fullName evidence="1">DinB-like domain-containing protein</fullName>
    </recommendedName>
</protein>
<dbReference type="Pfam" id="PF12867">
    <property type="entry name" value="DinB_2"/>
    <property type="match status" value="1"/>
</dbReference>
<gene>
    <name evidence="2" type="ORF">GCM10023149_11810</name>
</gene>
<accession>A0ABP8G175</accession>
<dbReference type="Proteomes" id="UP001500582">
    <property type="component" value="Unassembled WGS sequence"/>
</dbReference>
<feature type="domain" description="DinB-like" evidence="1">
    <location>
        <begin position="8"/>
        <end position="158"/>
    </location>
</feature>
<keyword evidence="3" id="KW-1185">Reference proteome</keyword>
<dbReference type="InterPro" id="IPR034660">
    <property type="entry name" value="DinB/YfiT-like"/>
</dbReference>
<dbReference type="SUPFAM" id="SSF109854">
    <property type="entry name" value="DinB/YfiT-like putative metalloenzymes"/>
    <property type="match status" value="1"/>
</dbReference>
<organism evidence="2 3">
    <name type="scientific">Mucilaginibacter gynuensis</name>
    <dbReference type="NCBI Taxonomy" id="1302236"/>
    <lineage>
        <taxon>Bacteria</taxon>
        <taxon>Pseudomonadati</taxon>
        <taxon>Bacteroidota</taxon>
        <taxon>Sphingobacteriia</taxon>
        <taxon>Sphingobacteriales</taxon>
        <taxon>Sphingobacteriaceae</taxon>
        <taxon>Mucilaginibacter</taxon>
    </lineage>
</organism>
<dbReference type="InterPro" id="IPR024775">
    <property type="entry name" value="DinB-like"/>
</dbReference>
<dbReference type="Gene3D" id="1.20.120.450">
    <property type="entry name" value="dinb family like domain"/>
    <property type="match status" value="1"/>
</dbReference>
<sequence>METTLNNFEKTIGEFINIVSSFDDRQINTVPFAGSWTPGQVARHIIMSNSGFADMLSGSVANTTRDASEFADQIKADFLNFNIKMKSPDFVVPEDTDFKKADLLNDLQHIEQTIQKDIKTMDLSKTCTSFALPVYGNLTRLEAIYFVIYHTQRHIHQLKNIRNTMVN</sequence>
<evidence type="ECO:0000313" key="2">
    <source>
        <dbReference type="EMBL" id="GAA4315272.1"/>
    </source>
</evidence>
<comment type="caution">
    <text evidence="2">The sequence shown here is derived from an EMBL/GenBank/DDBJ whole genome shotgun (WGS) entry which is preliminary data.</text>
</comment>